<dbReference type="PANTHER" id="PTHR43793:SF2">
    <property type="entry name" value="BIFUNCTIONAL PROTEIN HLDE"/>
    <property type="match status" value="1"/>
</dbReference>
<sequence>MSLNKFYTLDNLEEVLKEKRKKNKKIALVNNGFDLIHIGHIRCLKEAKKTADILVVALNSDESLKRLKGQKRPILDEKERIRIIAAFECVDYVTVFDESTINNLLLMLKPDFLCKGSDYTVDTVPGREKVKSYEGKLAIVGGDKIRNISEIVKEIRDRR</sequence>
<dbReference type="GO" id="GO:0016779">
    <property type="term" value="F:nucleotidyltransferase activity"/>
    <property type="evidence" value="ECO:0007669"/>
    <property type="project" value="UniProtKB-KW"/>
</dbReference>
<organism evidence="4">
    <name type="scientific">marine sediment metagenome</name>
    <dbReference type="NCBI Taxonomy" id="412755"/>
    <lineage>
        <taxon>unclassified sequences</taxon>
        <taxon>metagenomes</taxon>
        <taxon>ecological metagenomes</taxon>
    </lineage>
</organism>
<evidence type="ECO:0000259" key="3">
    <source>
        <dbReference type="Pfam" id="PF01467"/>
    </source>
</evidence>
<dbReference type="EMBL" id="BARS01040528">
    <property type="protein sequence ID" value="GAG36679.1"/>
    <property type="molecule type" value="Genomic_DNA"/>
</dbReference>
<evidence type="ECO:0000256" key="2">
    <source>
        <dbReference type="ARBA" id="ARBA00022695"/>
    </source>
</evidence>
<name>X0X0F0_9ZZZZ</name>
<dbReference type="NCBIfam" id="TIGR00125">
    <property type="entry name" value="cyt_tran_rel"/>
    <property type="match status" value="1"/>
</dbReference>
<dbReference type="Gene3D" id="3.40.50.620">
    <property type="entry name" value="HUPs"/>
    <property type="match status" value="1"/>
</dbReference>
<dbReference type="InterPro" id="IPR014729">
    <property type="entry name" value="Rossmann-like_a/b/a_fold"/>
</dbReference>
<evidence type="ECO:0000313" key="4">
    <source>
        <dbReference type="EMBL" id="GAG36679.1"/>
    </source>
</evidence>
<dbReference type="InterPro" id="IPR050385">
    <property type="entry name" value="Archaeal_FAD_synthase"/>
</dbReference>
<dbReference type="Pfam" id="PF01467">
    <property type="entry name" value="CTP_transf_like"/>
    <property type="match status" value="1"/>
</dbReference>
<feature type="domain" description="Cytidyltransferase-like" evidence="3">
    <location>
        <begin position="33"/>
        <end position="126"/>
    </location>
</feature>
<accession>X0X0F0</accession>
<keyword evidence="1" id="KW-0808">Transferase</keyword>
<proteinExistence type="predicted"/>
<evidence type="ECO:0000256" key="1">
    <source>
        <dbReference type="ARBA" id="ARBA00022679"/>
    </source>
</evidence>
<comment type="caution">
    <text evidence="4">The sequence shown here is derived from an EMBL/GenBank/DDBJ whole genome shotgun (WGS) entry which is preliminary data.</text>
</comment>
<reference evidence="4" key="1">
    <citation type="journal article" date="2014" name="Front. Microbiol.">
        <title>High frequency of phylogenetically diverse reductive dehalogenase-homologous genes in deep subseafloor sedimentary metagenomes.</title>
        <authorList>
            <person name="Kawai M."/>
            <person name="Futagami T."/>
            <person name="Toyoda A."/>
            <person name="Takaki Y."/>
            <person name="Nishi S."/>
            <person name="Hori S."/>
            <person name="Arai W."/>
            <person name="Tsubouchi T."/>
            <person name="Morono Y."/>
            <person name="Uchiyama I."/>
            <person name="Ito T."/>
            <person name="Fujiyama A."/>
            <person name="Inagaki F."/>
            <person name="Takami H."/>
        </authorList>
    </citation>
    <scope>NUCLEOTIDE SEQUENCE</scope>
    <source>
        <strain evidence="4">Expedition CK06-06</strain>
    </source>
</reference>
<dbReference type="InterPro" id="IPR004821">
    <property type="entry name" value="Cyt_trans-like"/>
</dbReference>
<protein>
    <recommendedName>
        <fullName evidence="3">Cytidyltransferase-like domain-containing protein</fullName>
    </recommendedName>
</protein>
<dbReference type="AlphaFoldDB" id="X0X0F0"/>
<dbReference type="SUPFAM" id="SSF52374">
    <property type="entry name" value="Nucleotidylyl transferase"/>
    <property type="match status" value="1"/>
</dbReference>
<dbReference type="PANTHER" id="PTHR43793">
    <property type="entry name" value="FAD SYNTHASE"/>
    <property type="match status" value="1"/>
</dbReference>
<gene>
    <name evidence="4" type="ORF">S01H1_61761</name>
</gene>
<keyword evidence="2" id="KW-0548">Nucleotidyltransferase</keyword>